<protein>
    <submittedName>
        <fullName evidence="2">Glycosyltransferase family 2 protein</fullName>
    </submittedName>
</protein>
<dbReference type="Proteomes" id="UP001056035">
    <property type="component" value="Chromosome"/>
</dbReference>
<dbReference type="PANTHER" id="PTHR43179">
    <property type="entry name" value="RHAMNOSYLTRANSFERASE WBBL"/>
    <property type="match status" value="1"/>
</dbReference>
<evidence type="ECO:0000259" key="1">
    <source>
        <dbReference type="Pfam" id="PF00535"/>
    </source>
</evidence>
<dbReference type="RefSeq" id="WP_254571738.1">
    <property type="nucleotide sequence ID" value="NZ_CP098502.1"/>
</dbReference>
<name>A0ABY5DSP2_9ACTN</name>
<gene>
    <name evidence="2" type="ORF">NBH00_02280</name>
</gene>
<dbReference type="Gene3D" id="3.90.550.10">
    <property type="entry name" value="Spore Coat Polysaccharide Biosynthesis Protein SpsA, Chain A"/>
    <property type="match status" value="1"/>
</dbReference>
<reference evidence="2 3" key="1">
    <citation type="submission" date="2022-06" db="EMBL/GenBank/DDBJ databases">
        <title>Paraconexibacter antarcticus.</title>
        <authorList>
            <person name="Kim C.S."/>
        </authorList>
    </citation>
    <scope>NUCLEOTIDE SEQUENCE [LARGE SCALE GENOMIC DNA]</scope>
    <source>
        <strain evidence="2 3">02-257</strain>
    </source>
</reference>
<dbReference type="InterPro" id="IPR029044">
    <property type="entry name" value="Nucleotide-diphossugar_trans"/>
</dbReference>
<organism evidence="2 3">
    <name type="scientific">Paraconexibacter antarcticus</name>
    <dbReference type="NCBI Taxonomy" id="2949664"/>
    <lineage>
        <taxon>Bacteria</taxon>
        <taxon>Bacillati</taxon>
        <taxon>Actinomycetota</taxon>
        <taxon>Thermoleophilia</taxon>
        <taxon>Solirubrobacterales</taxon>
        <taxon>Paraconexibacteraceae</taxon>
        <taxon>Paraconexibacter</taxon>
    </lineage>
</organism>
<keyword evidence="3" id="KW-1185">Reference proteome</keyword>
<dbReference type="EMBL" id="CP098502">
    <property type="protein sequence ID" value="UTI65046.1"/>
    <property type="molecule type" value="Genomic_DNA"/>
</dbReference>
<accession>A0ABY5DSP2</accession>
<evidence type="ECO:0000313" key="3">
    <source>
        <dbReference type="Proteomes" id="UP001056035"/>
    </source>
</evidence>
<dbReference type="InterPro" id="IPR001173">
    <property type="entry name" value="Glyco_trans_2-like"/>
</dbReference>
<proteinExistence type="predicted"/>
<dbReference type="SUPFAM" id="SSF53448">
    <property type="entry name" value="Nucleotide-diphospho-sugar transferases"/>
    <property type="match status" value="1"/>
</dbReference>
<sequence length="316" mass="34080">MTHSPPAGRPDVTLLVVNYRSADLTLRALRDARASATTCGLRVQEIVVDGASGDGEVERLRVGRPEALVVALPENRGFAAGNNAGFVHARGRHVLMLNPDAFAAADAVARLVRHLDRHPRTGVAAPLLRNEDGSPQDNLYRRFPNLLTLFVDYCAPVAFLVRGTRLDPHNVPRSQVGRPGAVAHAVGAVLLVRREAIEAAGPMDDGFFLFLEETEWQRRIVAAGWAVDAVPDAFFTHLGGGSTGTFALASPHYLDSVARYYPRPRLALATLTVAGAISAVSLRTALALGLGSPRLRQLSEAFTALGVELRRRRRRG</sequence>
<feature type="domain" description="Glycosyltransferase 2-like" evidence="1">
    <location>
        <begin position="14"/>
        <end position="196"/>
    </location>
</feature>
<evidence type="ECO:0000313" key="2">
    <source>
        <dbReference type="EMBL" id="UTI65046.1"/>
    </source>
</evidence>
<dbReference type="Pfam" id="PF00535">
    <property type="entry name" value="Glycos_transf_2"/>
    <property type="match status" value="1"/>
</dbReference>
<dbReference type="PANTHER" id="PTHR43179:SF7">
    <property type="entry name" value="RHAMNOSYLTRANSFERASE WBBL"/>
    <property type="match status" value="1"/>
</dbReference>